<evidence type="ECO:0008006" key="3">
    <source>
        <dbReference type="Google" id="ProtNLM"/>
    </source>
</evidence>
<name>A0A8J5M9U3_ZINOF</name>
<gene>
    <name evidence="1" type="ORF">ZIOFF_002911</name>
</gene>
<comment type="caution">
    <text evidence="1">The sequence shown here is derived from an EMBL/GenBank/DDBJ whole genome shotgun (WGS) entry which is preliminary data.</text>
</comment>
<protein>
    <recommendedName>
        <fullName evidence="3">DUF4228 domain protein</fullName>
    </recommendedName>
</protein>
<organism evidence="1 2">
    <name type="scientific">Zingiber officinale</name>
    <name type="common">Ginger</name>
    <name type="synonym">Amomum zingiber</name>
    <dbReference type="NCBI Taxonomy" id="94328"/>
    <lineage>
        <taxon>Eukaryota</taxon>
        <taxon>Viridiplantae</taxon>
        <taxon>Streptophyta</taxon>
        <taxon>Embryophyta</taxon>
        <taxon>Tracheophyta</taxon>
        <taxon>Spermatophyta</taxon>
        <taxon>Magnoliopsida</taxon>
        <taxon>Liliopsida</taxon>
        <taxon>Zingiberales</taxon>
        <taxon>Zingiberaceae</taxon>
        <taxon>Zingiber</taxon>
    </lineage>
</organism>
<evidence type="ECO:0000313" key="1">
    <source>
        <dbReference type="EMBL" id="KAG6537812.1"/>
    </source>
</evidence>
<keyword evidence="2" id="KW-1185">Reference proteome</keyword>
<dbReference type="InterPro" id="IPR025322">
    <property type="entry name" value="PADRE_dom"/>
</dbReference>
<evidence type="ECO:0000313" key="2">
    <source>
        <dbReference type="Proteomes" id="UP000734854"/>
    </source>
</evidence>
<dbReference type="EMBL" id="JACMSC010000001">
    <property type="protein sequence ID" value="KAG6537812.1"/>
    <property type="molecule type" value="Genomic_DNA"/>
</dbReference>
<dbReference type="Pfam" id="PF14009">
    <property type="entry name" value="PADRE"/>
    <property type="match status" value="1"/>
</dbReference>
<reference evidence="1 2" key="1">
    <citation type="submission" date="2020-08" db="EMBL/GenBank/DDBJ databases">
        <title>Plant Genome Project.</title>
        <authorList>
            <person name="Zhang R.-G."/>
        </authorList>
    </citation>
    <scope>NUCLEOTIDE SEQUENCE [LARGE SCALE GENOMIC DNA]</scope>
    <source>
        <tissue evidence="1">Rhizome</tissue>
    </source>
</reference>
<proteinExistence type="predicted"/>
<accession>A0A8J5M9U3</accession>
<sequence length="157" mass="16971">MGICHSSNADVAEEMVPAQETAKLVLQDGELHEFARPVKATHVLQTMHPAFFVCDADDMVFDSQAPAADELRPGKIYFVLPVSMLRRPLHAEEMAALAMKASVALMGKVMPAAVFENTISASSKVPGAAKRQRSAANGKWRSGKGRDFISHLGLIPE</sequence>
<dbReference type="AlphaFoldDB" id="A0A8J5M9U3"/>
<dbReference type="PANTHER" id="PTHR33052">
    <property type="entry name" value="DUF4228 DOMAIN PROTEIN-RELATED"/>
    <property type="match status" value="1"/>
</dbReference>
<dbReference type="Proteomes" id="UP000734854">
    <property type="component" value="Unassembled WGS sequence"/>
</dbReference>